<gene>
    <name evidence="4" type="ORF">CTDIVETGP_0226</name>
</gene>
<dbReference type="Pfam" id="PF17782">
    <property type="entry name" value="WHD_DprA"/>
    <property type="match status" value="1"/>
</dbReference>
<dbReference type="Gene3D" id="3.40.50.450">
    <property type="match status" value="1"/>
</dbReference>
<feature type="domain" description="Smf/DprA SLOG" evidence="2">
    <location>
        <begin position="83"/>
        <end position="291"/>
    </location>
</feature>
<dbReference type="AlphaFoldDB" id="W6N281"/>
<dbReference type="SUPFAM" id="SSF102405">
    <property type="entry name" value="MCP/YpsA-like"/>
    <property type="match status" value="1"/>
</dbReference>
<evidence type="ECO:0000259" key="3">
    <source>
        <dbReference type="Pfam" id="PF17782"/>
    </source>
</evidence>
<feature type="domain" description="DprA winged helix" evidence="3">
    <location>
        <begin position="311"/>
        <end position="357"/>
    </location>
</feature>
<dbReference type="InterPro" id="IPR041614">
    <property type="entry name" value="DprA_WH"/>
</dbReference>
<dbReference type="NCBIfam" id="TIGR00732">
    <property type="entry name" value="dprA"/>
    <property type="match status" value="1"/>
</dbReference>
<proteinExistence type="inferred from homology"/>
<evidence type="ECO:0000313" key="5">
    <source>
        <dbReference type="Proteomes" id="UP000019482"/>
    </source>
</evidence>
<dbReference type="PANTHER" id="PTHR43022">
    <property type="entry name" value="PROTEIN SMF"/>
    <property type="match status" value="1"/>
</dbReference>
<dbReference type="InterPro" id="IPR003488">
    <property type="entry name" value="DprA"/>
</dbReference>
<dbReference type="PANTHER" id="PTHR43022:SF1">
    <property type="entry name" value="PROTEIN SMF"/>
    <property type="match status" value="1"/>
</dbReference>
<organism evidence="4 5">
    <name type="scientific">Clostridium tyrobutyricum DIVETGP</name>
    <dbReference type="NCBI Taxonomy" id="1408889"/>
    <lineage>
        <taxon>Bacteria</taxon>
        <taxon>Bacillati</taxon>
        <taxon>Bacillota</taxon>
        <taxon>Clostridia</taxon>
        <taxon>Eubacteriales</taxon>
        <taxon>Clostridiaceae</taxon>
        <taxon>Clostridium</taxon>
    </lineage>
</organism>
<evidence type="ECO:0000259" key="2">
    <source>
        <dbReference type="Pfam" id="PF02481"/>
    </source>
</evidence>
<dbReference type="GeneID" id="29420845"/>
<dbReference type="OrthoDB" id="9785707at2"/>
<accession>W6N281</accession>
<evidence type="ECO:0000256" key="1">
    <source>
        <dbReference type="ARBA" id="ARBA00006525"/>
    </source>
</evidence>
<dbReference type="Pfam" id="PF02481">
    <property type="entry name" value="DNA_processg_A"/>
    <property type="match status" value="1"/>
</dbReference>
<dbReference type="Gene3D" id="1.10.10.10">
    <property type="entry name" value="Winged helix-like DNA-binding domain superfamily/Winged helix DNA-binding domain"/>
    <property type="match status" value="1"/>
</dbReference>
<keyword evidence="5" id="KW-1185">Reference proteome</keyword>
<evidence type="ECO:0000313" key="4">
    <source>
        <dbReference type="EMBL" id="CDL90156.1"/>
    </source>
</evidence>
<reference evidence="4 5" key="1">
    <citation type="journal article" date="2015" name="Genome Announc.">
        <title>Draft Genome Sequence of Clostridium tyrobutyricum Strain DIVETGP, Isolated from Cow's Milk for Grana Padano Production.</title>
        <authorList>
            <person name="Soggiu A."/>
            <person name="Piras C."/>
            <person name="Gaiarsa S."/>
            <person name="Sassera D."/>
            <person name="Roncada P."/>
            <person name="Bendixen E."/>
            <person name="Brasca M."/>
            <person name="Bonizzi L."/>
        </authorList>
    </citation>
    <scope>NUCLEOTIDE SEQUENCE [LARGE SCALE GENOMIC DNA]</scope>
    <source>
        <strain evidence="4 5">DIVETGP</strain>
    </source>
</reference>
<name>W6N281_CLOTY</name>
<protein>
    <submittedName>
        <fullName evidence="4">Rossmann fold nucleotide-binding protein Smf possibly involved in DNA uptake</fullName>
    </submittedName>
</protein>
<dbReference type="Proteomes" id="UP000019482">
    <property type="component" value="Unassembled WGS sequence"/>
</dbReference>
<dbReference type="InterPro" id="IPR036388">
    <property type="entry name" value="WH-like_DNA-bd_sf"/>
</dbReference>
<comment type="similarity">
    <text evidence="1">Belongs to the DprA/Smf family.</text>
</comment>
<dbReference type="GO" id="GO:0009294">
    <property type="term" value="P:DNA-mediated transformation"/>
    <property type="evidence" value="ECO:0007669"/>
    <property type="project" value="InterPro"/>
</dbReference>
<dbReference type="InterPro" id="IPR057666">
    <property type="entry name" value="DrpA_SLOG"/>
</dbReference>
<dbReference type="EMBL" id="CBXI010000003">
    <property type="protein sequence ID" value="CDL90156.1"/>
    <property type="molecule type" value="Genomic_DNA"/>
</dbReference>
<comment type="caution">
    <text evidence="4">The sequence shown here is derived from an EMBL/GenBank/DDBJ whole genome shotgun (WGS) entry which is preliminary data.</text>
</comment>
<dbReference type="RefSeq" id="WP_017894742.1">
    <property type="nucleotide sequence ID" value="NZ_CBXI010000003.1"/>
</dbReference>
<sequence>MNIYDLWFSIVNLPNRIKVNLIKRFENTEEIWMTNVYHNKSIQICSNNKQNLKMNSNLKLAWDKERLENIVEKAYRKCIKSVNLNDKLYPQNLKEYMDAPVVMFYIGDITKLNINLNVAIVGSRKCSIYGRNVADMISSEISKNNINIISGLARGIDAFAHRGCVLSGGYTCAVLGSGIDVIYPRNNEKLYYEILRKGGCIISEFAPGTPPMSYNFPMRNRIISGLSDLVIVVEAGEKSGALITADIALEQGKNIMAVPGPIFSNESKGTNKLIKEGAYPFNNFEDLFQLMKIEYDIKYKENNDKLGGNKKIIYDIIGDTPLHIDDIFRETNVDIKQLYGLLFELQLKNKIICLSGNYYVKVPDKNKIIN</sequence>